<protein>
    <recommendedName>
        <fullName evidence="4">Kinesin-like protein</fullName>
    </recommendedName>
</protein>
<feature type="binding site" evidence="3">
    <location>
        <begin position="128"/>
        <end position="135"/>
    </location>
    <ligand>
        <name>ATP</name>
        <dbReference type="ChEBI" id="CHEBI:30616"/>
    </ligand>
</feature>
<evidence type="ECO:0000256" key="2">
    <source>
        <dbReference type="ARBA" id="ARBA00022840"/>
    </source>
</evidence>
<evidence type="ECO:0000256" key="5">
    <source>
        <dbReference type="SAM" id="MobiDB-lite"/>
    </source>
</evidence>
<dbReference type="GO" id="GO:0005524">
    <property type="term" value="F:ATP binding"/>
    <property type="evidence" value="ECO:0007669"/>
    <property type="project" value="UniProtKB-UniRule"/>
</dbReference>
<sequence>ARTTSCRRAKNSNREVFGGVTVLWTLRVTWGGSPQPHCHLPTPGITNPKLPKDATKHFTFDYSYWSHTSVSAGTGVGGLGGNSGGPSLTPLQEEDPNFASQRRVYQDIGEEMLAHAFEGYNVCILAYGQTGAGKSYTMMGRQEPGQRGIIPQLCEDLFARIAREGSPELSFSVEVSYLEIYCERVRDLLNPKSRGGLRVREHPLLGPYVQDLSRLAVASFADIADLMDSGNKARTVAATNMNETSSRSHAVFTIVFSQRRQDPLSDLTTEKIPPKFPHSPISPRNSLLDPPKSPCPPQVSRISLVDLAGSERADASGAKGIRLKVSSDALHPTKRGGDSPQSPSDLAPPPLPLQEGANINKSLTTLGKVISALAEATSKKKKPDFIPYRDSVLTWLLKENLGGNSRTAMIAALSPADSNYEETLSTLRYADRTKQIRCHAVINEDPNARLIRELREEVTRLRELLSAQGEGLGGIWG</sequence>
<evidence type="ECO:0000256" key="4">
    <source>
        <dbReference type="RuleBase" id="RU000394"/>
    </source>
</evidence>
<dbReference type="Pfam" id="PF16183">
    <property type="entry name" value="Kinesin_assoc"/>
    <property type="match status" value="1"/>
</dbReference>
<dbReference type="InterPro" id="IPR019821">
    <property type="entry name" value="Kinesin_motor_CS"/>
</dbReference>
<gene>
    <name evidence="8" type="ORF">IHE44_0010956</name>
    <name evidence="7" type="ORF">IHE44_011610</name>
</gene>
<evidence type="ECO:0000313" key="7">
    <source>
        <dbReference type="EMBL" id="KAG0113168.1"/>
    </source>
</evidence>
<dbReference type="EMBL" id="JADDUC010000529">
    <property type="protein sequence ID" value="KAG0113168.1"/>
    <property type="molecule type" value="Genomic_DNA"/>
</dbReference>
<organism evidence="7">
    <name type="scientific">Lamprotornis superbus</name>
    <dbReference type="NCBI Taxonomy" id="245042"/>
    <lineage>
        <taxon>Eukaryota</taxon>
        <taxon>Metazoa</taxon>
        <taxon>Chordata</taxon>
        <taxon>Craniata</taxon>
        <taxon>Vertebrata</taxon>
        <taxon>Euteleostomi</taxon>
        <taxon>Archelosauria</taxon>
        <taxon>Archosauria</taxon>
        <taxon>Dinosauria</taxon>
        <taxon>Saurischia</taxon>
        <taxon>Theropoda</taxon>
        <taxon>Coelurosauria</taxon>
        <taxon>Aves</taxon>
        <taxon>Neognathae</taxon>
        <taxon>Neoaves</taxon>
        <taxon>Telluraves</taxon>
        <taxon>Australaves</taxon>
        <taxon>Passeriformes</taxon>
        <taxon>Sturnidae</taxon>
        <taxon>Lamprotornis</taxon>
    </lineage>
</organism>
<keyword evidence="9" id="KW-1185">Reference proteome</keyword>
<dbReference type="OrthoDB" id="3176171at2759"/>
<dbReference type="PROSITE" id="PS00411">
    <property type="entry name" value="KINESIN_MOTOR_1"/>
    <property type="match status" value="1"/>
</dbReference>
<dbReference type="PANTHER" id="PTHR47117:SF9">
    <property type="entry name" value="KINESIN-LIKE PROTEIN KIF1C ISOFORM X1"/>
    <property type="match status" value="1"/>
</dbReference>
<dbReference type="CDD" id="cd01365">
    <property type="entry name" value="KISc_KIF1A_KIF1B"/>
    <property type="match status" value="1"/>
</dbReference>
<feature type="domain" description="Kinesin motor" evidence="6">
    <location>
        <begin position="1"/>
        <end position="436"/>
    </location>
</feature>
<comment type="caution">
    <text evidence="7">The sequence shown here is derived from an EMBL/GenBank/DDBJ whole genome shotgun (WGS) entry which is preliminary data.</text>
</comment>
<dbReference type="PROSITE" id="PS50067">
    <property type="entry name" value="KINESIN_MOTOR_2"/>
    <property type="match status" value="1"/>
</dbReference>
<dbReference type="Pfam" id="PF00225">
    <property type="entry name" value="Kinesin"/>
    <property type="match status" value="2"/>
</dbReference>
<dbReference type="GO" id="GO:0008017">
    <property type="term" value="F:microtubule binding"/>
    <property type="evidence" value="ECO:0007669"/>
    <property type="project" value="InterPro"/>
</dbReference>
<dbReference type="InterPro" id="IPR027417">
    <property type="entry name" value="P-loop_NTPase"/>
</dbReference>
<feature type="region of interest" description="Disordered" evidence="5">
    <location>
        <begin position="316"/>
        <end position="357"/>
    </location>
</feature>
<dbReference type="AlphaFoldDB" id="A0A835NDI2"/>
<accession>A0A835NDI2</accession>
<evidence type="ECO:0000256" key="3">
    <source>
        <dbReference type="PROSITE-ProRule" id="PRU00283"/>
    </source>
</evidence>
<dbReference type="SUPFAM" id="SSF52540">
    <property type="entry name" value="P-loop containing nucleoside triphosphate hydrolases"/>
    <property type="match status" value="1"/>
</dbReference>
<dbReference type="PRINTS" id="PR00380">
    <property type="entry name" value="KINESINHEAVY"/>
</dbReference>
<evidence type="ECO:0000259" key="6">
    <source>
        <dbReference type="PROSITE" id="PS50067"/>
    </source>
</evidence>
<dbReference type="EMBL" id="JADDUC020000036">
    <property type="protein sequence ID" value="KAI1229692.1"/>
    <property type="molecule type" value="Genomic_DNA"/>
</dbReference>
<keyword evidence="1 3" id="KW-0547">Nucleotide-binding</keyword>
<dbReference type="GO" id="GO:0005874">
    <property type="term" value="C:microtubule"/>
    <property type="evidence" value="ECO:0007669"/>
    <property type="project" value="UniProtKB-KW"/>
</dbReference>
<evidence type="ECO:0000256" key="1">
    <source>
        <dbReference type="ARBA" id="ARBA00022741"/>
    </source>
</evidence>
<dbReference type="SMART" id="SM00129">
    <property type="entry name" value="KISc"/>
    <property type="match status" value="1"/>
</dbReference>
<dbReference type="GO" id="GO:0003777">
    <property type="term" value="F:microtubule motor activity"/>
    <property type="evidence" value="ECO:0007669"/>
    <property type="project" value="InterPro"/>
</dbReference>
<dbReference type="Proteomes" id="UP000618051">
    <property type="component" value="Unassembled WGS sequence"/>
</dbReference>
<dbReference type="PANTHER" id="PTHR47117">
    <property type="entry name" value="STAR-RELATED LIPID TRANSFER PROTEIN 9"/>
    <property type="match status" value="1"/>
</dbReference>
<dbReference type="GO" id="GO:0007018">
    <property type="term" value="P:microtubule-based movement"/>
    <property type="evidence" value="ECO:0007669"/>
    <property type="project" value="InterPro"/>
</dbReference>
<proteinExistence type="inferred from homology"/>
<keyword evidence="4" id="KW-0493">Microtubule</keyword>
<dbReference type="InterPro" id="IPR032405">
    <property type="entry name" value="Kinesin_assoc"/>
</dbReference>
<dbReference type="InterPro" id="IPR036961">
    <property type="entry name" value="Kinesin_motor_dom_sf"/>
</dbReference>
<dbReference type="InterPro" id="IPR001752">
    <property type="entry name" value="Kinesin_motor_dom"/>
</dbReference>
<reference evidence="8" key="3">
    <citation type="submission" date="2022-01" db="EMBL/GenBank/DDBJ databases">
        <authorList>
            <person name="Rubenstein D.R."/>
        </authorList>
    </citation>
    <scope>NUCLEOTIDE SEQUENCE</scope>
    <source>
        <strain evidence="8">SS15</strain>
        <tissue evidence="8">Liver</tissue>
    </source>
</reference>
<dbReference type="Gene3D" id="3.40.850.10">
    <property type="entry name" value="Kinesin motor domain"/>
    <property type="match status" value="1"/>
</dbReference>
<keyword evidence="2 3" id="KW-0067">ATP-binding</keyword>
<evidence type="ECO:0000313" key="8">
    <source>
        <dbReference type="EMBL" id="KAI1229692.1"/>
    </source>
</evidence>
<keyword evidence="3 4" id="KW-0505">Motor protein</keyword>
<feature type="non-terminal residue" evidence="7">
    <location>
        <position position="477"/>
    </location>
</feature>
<evidence type="ECO:0000313" key="9">
    <source>
        <dbReference type="Proteomes" id="UP000618051"/>
    </source>
</evidence>
<feature type="region of interest" description="Disordered" evidence="5">
    <location>
        <begin position="265"/>
        <end position="299"/>
    </location>
</feature>
<name>A0A835NDI2_9PASS</name>
<comment type="similarity">
    <text evidence="3 4">Belongs to the TRAFAC class myosin-kinesin ATPase superfamily. Kinesin family.</text>
</comment>
<reference evidence="7" key="1">
    <citation type="submission" date="2020-10" db="EMBL/GenBank/DDBJ databases">
        <title>Feather gene expression reveals the developmental basis of iridescence in African starlings.</title>
        <authorList>
            <person name="Rubenstein D.R."/>
        </authorList>
    </citation>
    <scope>NUCLEOTIDE SEQUENCE</scope>
    <source>
        <strain evidence="7">SS15</strain>
        <tissue evidence="7">Liver</tissue>
    </source>
</reference>
<reference evidence="8 9" key="2">
    <citation type="journal article" date="2021" name="J. Hered.">
        <title>Feather Gene Expression Elucidates the Developmental Basis of Plumage Iridescence in African Starlings.</title>
        <authorList>
            <person name="Rubenstein D.R."/>
            <person name="Corvelo A."/>
            <person name="MacManes M.D."/>
            <person name="Maia R."/>
            <person name="Narzisi G."/>
            <person name="Rousaki A."/>
            <person name="Vandenabeele P."/>
            <person name="Shawkey M.D."/>
            <person name="Solomon J."/>
        </authorList>
    </citation>
    <scope>NUCLEOTIDE SEQUENCE [LARGE SCALE GENOMIC DNA]</scope>
    <source>
        <strain evidence="8">SS15</strain>
    </source>
</reference>